<proteinExistence type="predicted"/>
<sequence length="69" mass="8119">MRDRAEKQQQDLTRIRAERDDLRSQAQLLARIVQVLGIENHQLKEASTNLRRQLAAQGAVRDLTRRRRT</sequence>
<reference evidence="1" key="1">
    <citation type="submission" date="2024-07" db="EMBL/GenBank/DDBJ databases">
        <authorList>
            <person name="Yu S.T."/>
        </authorList>
    </citation>
    <scope>NUCLEOTIDE SEQUENCE</scope>
    <source>
        <strain evidence="1">R35</strain>
    </source>
</reference>
<accession>A0AB39S1U6</accession>
<protein>
    <submittedName>
        <fullName evidence="1">Uncharacterized protein</fullName>
    </submittedName>
</protein>
<dbReference type="AlphaFoldDB" id="A0AB39S1U6"/>
<name>A0AB39S1U6_9ACTN</name>
<evidence type="ECO:0000313" key="1">
    <source>
        <dbReference type="EMBL" id="XDQ62307.1"/>
    </source>
</evidence>
<dbReference type="EMBL" id="CP163440">
    <property type="protein sequence ID" value="XDQ62307.1"/>
    <property type="molecule type" value="Genomic_DNA"/>
</dbReference>
<gene>
    <name evidence="1" type="ORF">AB5J50_16610</name>
</gene>
<organism evidence="1">
    <name type="scientific">Streptomyces sp. R35</name>
    <dbReference type="NCBI Taxonomy" id="3238630"/>
    <lineage>
        <taxon>Bacteria</taxon>
        <taxon>Bacillati</taxon>
        <taxon>Actinomycetota</taxon>
        <taxon>Actinomycetes</taxon>
        <taxon>Kitasatosporales</taxon>
        <taxon>Streptomycetaceae</taxon>
        <taxon>Streptomyces</taxon>
    </lineage>
</organism>
<dbReference type="RefSeq" id="WP_369258813.1">
    <property type="nucleotide sequence ID" value="NZ_CP163440.1"/>
</dbReference>